<reference evidence="1 2" key="1">
    <citation type="submission" date="2024-08" db="EMBL/GenBank/DDBJ databases">
        <authorList>
            <person name="Cucini C."/>
            <person name="Frati F."/>
        </authorList>
    </citation>
    <scope>NUCLEOTIDE SEQUENCE [LARGE SCALE GENOMIC DNA]</scope>
</reference>
<dbReference type="Proteomes" id="UP001642540">
    <property type="component" value="Unassembled WGS sequence"/>
</dbReference>
<comment type="caution">
    <text evidence="1">The sequence shown here is derived from an EMBL/GenBank/DDBJ whole genome shotgun (WGS) entry which is preliminary data.</text>
</comment>
<organism evidence="1 2">
    <name type="scientific">Orchesella dallaii</name>
    <dbReference type="NCBI Taxonomy" id="48710"/>
    <lineage>
        <taxon>Eukaryota</taxon>
        <taxon>Metazoa</taxon>
        <taxon>Ecdysozoa</taxon>
        <taxon>Arthropoda</taxon>
        <taxon>Hexapoda</taxon>
        <taxon>Collembola</taxon>
        <taxon>Entomobryomorpha</taxon>
        <taxon>Entomobryoidea</taxon>
        <taxon>Orchesellidae</taxon>
        <taxon>Orchesellinae</taxon>
        <taxon>Orchesella</taxon>
    </lineage>
</organism>
<keyword evidence="2" id="KW-1185">Reference proteome</keyword>
<evidence type="ECO:0000313" key="2">
    <source>
        <dbReference type="Proteomes" id="UP001642540"/>
    </source>
</evidence>
<protein>
    <submittedName>
        <fullName evidence="1">Uncharacterized protein</fullName>
    </submittedName>
</protein>
<proteinExistence type="predicted"/>
<name>A0ABP1RUX2_9HEXA</name>
<sequence length="168" mass="19371">MSNTLEMQVLSRKINALDRSLRSKNLVIKGLLEWYDEMPIDIETAVRATFAKTGFENVEIDVAYRLGPQRGVERPVLVKLVKEKDAKAIFSNRARLGKGSSVFIQEDMTKEDRLAWYKLREAFKSIKENESGLKASIRKGGMVVWKHGENVGYYRYDKEKKEVVKIEN</sequence>
<dbReference type="EMBL" id="CAXLJM020000111">
    <property type="protein sequence ID" value="CAL8136398.1"/>
    <property type="molecule type" value="Genomic_DNA"/>
</dbReference>
<accession>A0ABP1RUX2</accession>
<evidence type="ECO:0000313" key="1">
    <source>
        <dbReference type="EMBL" id="CAL8136398.1"/>
    </source>
</evidence>
<gene>
    <name evidence="1" type="ORF">ODALV1_LOCUS26425</name>
</gene>